<comment type="caution">
    <text evidence="1">The sequence shown here is derived from an EMBL/GenBank/DDBJ whole genome shotgun (WGS) entry which is preliminary data.</text>
</comment>
<evidence type="ECO:0000313" key="2">
    <source>
        <dbReference type="Proteomes" id="UP000177622"/>
    </source>
</evidence>
<proteinExistence type="predicted"/>
<dbReference type="GeneID" id="34572345"/>
<reference evidence="1 2" key="1">
    <citation type="journal article" date="2016" name="Sci. Rep.">
        <title>Penicillium arizonense, a new, genome sequenced fungal species, reveals a high chemical diversity in secreted metabolites.</title>
        <authorList>
            <person name="Grijseels S."/>
            <person name="Nielsen J.C."/>
            <person name="Randelovic M."/>
            <person name="Nielsen J."/>
            <person name="Nielsen K.F."/>
            <person name="Workman M."/>
            <person name="Frisvad J.C."/>
        </authorList>
    </citation>
    <scope>NUCLEOTIDE SEQUENCE [LARGE SCALE GENOMIC DNA]</scope>
    <source>
        <strain evidence="1 2">CBS 141311</strain>
    </source>
</reference>
<dbReference type="EMBL" id="LXJU01000002">
    <property type="protein sequence ID" value="OGE56845.1"/>
    <property type="molecule type" value="Genomic_DNA"/>
</dbReference>
<dbReference type="Proteomes" id="UP000177622">
    <property type="component" value="Unassembled WGS sequence"/>
</dbReference>
<sequence length="189" mass="20169">MAGSQVEGQAVIEEEVEGVIEVAHIGPITAILTDPDGRHRARPALALALLTALVILHQIDLLLERGTGTATLPVLSTENTRVLDETSHLQDLHSNANELEVPLPVAADLLSLHSQATASTAKDETEVLHSRNVVAGSRAVVVPGEDHLDEAGIAVEKTVAVQIFRAQEDLDHQSMTGDFILHLTDGLDR</sequence>
<name>A0A1F5LUH6_PENAI</name>
<evidence type="ECO:0000313" key="1">
    <source>
        <dbReference type="EMBL" id="OGE56845.1"/>
    </source>
</evidence>
<dbReference type="RefSeq" id="XP_022492272.1">
    <property type="nucleotide sequence ID" value="XM_022627611.1"/>
</dbReference>
<gene>
    <name evidence="1" type="ORF">PENARI_c002G07000</name>
</gene>
<dbReference type="AlphaFoldDB" id="A0A1F5LUH6"/>
<dbReference type="OrthoDB" id="10438749at2759"/>
<keyword evidence="2" id="KW-1185">Reference proteome</keyword>
<dbReference type="STRING" id="1835702.A0A1F5LUH6"/>
<organism evidence="1 2">
    <name type="scientific">Penicillium arizonense</name>
    <dbReference type="NCBI Taxonomy" id="1835702"/>
    <lineage>
        <taxon>Eukaryota</taxon>
        <taxon>Fungi</taxon>
        <taxon>Dikarya</taxon>
        <taxon>Ascomycota</taxon>
        <taxon>Pezizomycotina</taxon>
        <taxon>Eurotiomycetes</taxon>
        <taxon>Eurotiomycetidae</taxon>
        <taxon>Eurotiales</taxon>
        <taxon>Aspergillaceae</taxon>
        <taxon>Penicillium</taxon>
    </lineage>
</organism>
<accession>A0A1F5LUH6</accession>
<protein>
    <submittedName>
        <fullName evidence="1">Uncharacterized protein</fullName>
    </submittedName>
</protein>